<organism evidence="1 2">
    <name type="scientific">Mesorhizobium helmanticense</name>
    <dbReference type="NCBI Taxonomy" id="1776423"/>
    <lineage>
        <taxon>Bacteria</taxon>
        <taxon>Pseudomonadati</taxon>
        <taxon>Pseudomonadota</taxon>
        <taxon>Alphaproteobacteria</taxon>
        <taxon>Hyphomicrobiales</taxon>
        <taxon>Phyllobacteriaceae</taxon>
        <taxon>Mesorhizobium</taxon>
    </lineage>
</organism>
<dbReference type="AlphaFoldDB" id="A0A2T4IW02"/>
<sequence>MKSSVALPRCLNGDQAAAPASLQRTSLQRTLAGTGSNRCRGAESIEVARFMRALQHGFMTGG</sequence>
<accession>A0A2T4IW02</accession>
<evidence type="ECO:0000313" key="2">
    <source>
        <dbReference type="Proteomes" id="UP000240259"/>
    </source>
</evidence>
<protein>
    <submittedName>
        <fullName evidence="1">Uncharacterized protein</fullName>
    </submittedName>
</protein>
<dbReference type="EMBL" id="PZJX01000027">
    <property type="protein sequence ID" value="PTE09829.1"/>
    <property type="molecule type" value="Genomic_DNA"/>
</dbReference>
<keyword evidence="2" id="KW-1185">Reference proteome</keyword>
<proteinExistence type="predicted"/>
<gene>
    <name evidence="1" type="ORF">C9427_14235</name>
</gene>
<name>A0A2T4IW02_9HYPH</name>
<reference evidence="1 2" key="1">
    <citation type="submission" date="2018-03" db="EMBL/GenBank/DDBJ databases">
        <title>Genome sequence of the symbiotic type strain Mesorhizobium helmanticense CSLC115NT isolated from Lotus corniculatus nodules.</title>
        <authorList>
            <person name="Sannazzaro A.I."/>
            <person name="Torres Tejerizo G.A."/>
            <person name="Dip D."/>
            <person name="Caballero M."/>
            <person name="Pistorio M."/>
            <person name="Estrella M.J."/>
        </authorList>
    </citation>
    <scope>NUCLEOTIDE SEQUENCE [LARGE SCALE GENOMIC DNA]</scope>
    <source>
        <strain evidence="1 2">CSLC115N</strain>
    </source>
</reference>
<evidence type="ECO:0000313" key="1">
    <source>
        <dbReference type="EMBL" id="PTE09829.1"/>
    </source>
</evidence>
<dbReference type="Proteomes" id="UP000240259">
    <property type="component" value="Unassembled WGS sequence"/>
</dbReference>
<comment type="caution">
    <text evidence="1">The sequence shown here is derived from an EMBL/GenBank/DDBJ whole genome shotgun (WGS) entry which is preliminary data.</text>
</comment>